<dbReference type="GO" id="GO:0035241">
    <property type="term" value="F:protein-arginine omega-N monomethyltransferase activity"/>
    <property type="evidence" value="ECO:0007669"/>
    <property type="project" value="TreeGrafter"/>
</dbReference>
<dbReference type="PANTHER" id="PTHR35517">
    <property type="entry name" value="PROTEIN ARGININE N-METHYLTRANSFERASE SFM1"/>
    <property type="match status" value="1"/>
</dbReference>
<dbReference type="STRING" id="50990.A0A4Y7QLY8"/>
<dbReference type="Proteomes" id="UP000294933">
    <property type="component" value="Unassembled WGS sequence"/>
</dbReference>
<dbReference type="EMBL" id="ML170158">
    <property type="protein sequence ID" value="TDL27930.1"/>
    <property type="molecule type" value="Genomic_DNA"/>
</dbReference>
<proteinExistence type="predicted"/>
<organism evidence="1 2">
    <name type="scientific">Rickenella mellea</name>
    <dbReference type="NCBI Taxonomy" id="50990"/>
    <lineage>
        <taxon>Eukaryota</taxon>
        <taxon>Fungi</taxon>
        <taxon>Dikarya</taxon>
        <taxon>Basidiomycota</taxon>
        <taxon>Agaricomycotina</taxon>
        <taxon>Agaricomycetes</taxon>
        <taxon>Hymenochaetales</taxon>
        <taxon>Rickenellaceae</taxon>
        <taxon>Rickenella</taxon>
    </lineage>
</organism>
<accession>A0A4Y7QLY8</accession>
<protein>
    <submittedName>
        <fullName evidence="1">DUF431-domain-containing protein</fullName>
    </submittedName>
</protein>
<gene>
    <name evidence="1" type="ORF">BD410DRAFT_781856</name>
</gene>
<dbReference type="VEuPathDB" id="FungiDB:BD410DRAFT_781856"/>
<dbReference type="CDD" id="cd18090">
    <property type="entry name" value="Arginine_MT_Sfm1"/>
    <property type="match status" value="1"/>
</dbReference>
<sequence>MGFSYVVEHMEDDEETDKAIPDWVELEYRHMRTLAGPDARVLFTHLSQSSSKSLSNVFSDDSSTSLASASAYQIGVLELMKQNNIPLNKVCLLDPKAEKELAPVDGDGEFEWFLFGGILGDDPPRDRTSELRKLGFPTRHLGNIQMTTDTALGVTKLVVQDRKKLTEIPYVDLPTIKFNTKESVEMPFRYISKDGEPILPSGMRELLYEDLNKSFDF</sequence>
<dbReference type="PANTHER" id="PTHR35517:SF1">
    <property type="entry name" value="PROTEIN ARGININE N-METHYLTRANSFERASE SFM1"/>
    <property type="match status" value="1"/>
</dbReference>
<dbReference type="Pfam" id="PF04252">
    <property type="entry name" value="SFM1-like"/>
    <property type="match status" value="1"/>
</dbReference>
<name>A0A4Y7QLY8_9AGAM</name>
<dbReference type="OrthoDB" id="373498at2759"/>
<dbReference type="InterPro" id="IPR007364">
    <property type="entry name" value="SFM1-like"/>
</dbReference>
<dbReference type="AlphaFoldDB" id="A0A4Y7QLY8"/>
<evidence type="ECO:0000313" key="2">
    <source>
        <dbReference type="Proteomes" id="UP000294933"/>
    </source>
</evidence>
<evidence type="ECO:0000313" key="1">
    <source>
        <dbReference type="EMBL" id="TDL27930.1"/>
    </source>
</evidence>
<keyword evidence="2" id="KW-1185">Reference proteome</keyword>
<reference evidence="1 2" key="1">
    <citation type="submission" date="2018-06" db="EMBL/GenBank/DDBJ databases">
        <title>A transcriptomic atlas of mushroom development highlights an independent origin of complex multicellularity.</title>
        <authorList>
            <consortium name="DOE Joint Genome Institute"/>
            <person name="Krizsan K."/>
            <person name="Almasi E."/>
            <person name="Merenyi Z."/>
            <person name="Sahu N."/>
            <person name="Viragh M."/>
            <person name="Koszo T."/>
            <person name="Mondo S."/>
            <person name="Kiss B."/>
            <person name="Balint B."/>
            <person name="Kues U."/>
            <person name="Barry K."/>
            <person name="Hegedus J.C."/>
            <person name="Henrissat B."/>
            <person name="Johnson J."/>
            <person name="Lipzen A."/>
            <person name="Ohm R."/>
            <person name="Nagy I."/>
            <person name="Pangilinan J."/>
            <person name="Yan J."/>
            <person name="Xiong Y."/>
            <person name="Grigoriev I.V."/>
            <person name="Hibbett D.S."/>
            <person name="Nagy L.G."/>
        </authorList>
    </citation>
    <scope>NUCLEOTIDE SEQUENCE [LARGE SCALE GENOMIC DNA]</scope>
    <source>
        <strain evidence="1 2">SZMC22713</strain>
    </source>
</reference>